<dbReference type="PATRIC" id="fig|742823.3.peg.802"/>
<dbReference type="HOGENOM" id="CLU_116223_1_0_4"/>
<dbReference type="STRING" id="742823.HMPREF9465_00798"/>
<dbReference type="Proteomes" id="UP000005835">
    <property type="component" value="Unassembled WGS sequence"/>
</dbReference>
<comment type="caution">
    <text evidence="1">The sequence shown here is derived from an EMBL/GenBank/DDBJ whole genome shotgun (WGS) entry which is preliminary data.</text>
</comment>
<evidence type="ECO:0000313" key="1">
    <source>
        <dbReference type="EMBL" id="EKB31640.1"/>
    </source>
</evidence>
<name>K1JJ10_9BURK</name>
<dbReference type="EMBL" id="ADMG01000019">
    <property type="protein sequence ID" value="EKB31640.1"/>
    <property type="molecule type" value="Genomic_DNA"/>
</dbReference>
<accession>K1JJ10</accession>
<evidence type="ECO:0008006" key="3">
    <source>
        <dbReference type="Google" id="ProtNLM"/>
    </source>
</evidence>
<keyword evidence="2" id="KW-1185">Reference proteome</keyword>
<dbReference type="OrthoDB" id="2646363at2"/>
<proteinExistence type="predicted"/>
<sequence length="173" mass="18365">MRDEWADPAAGELALAARRAREEVKRRALLSAGAVLVPLPGLDVAVDVGVLVSMMNAVNRAFCLSPDQIERLGMEERVAVYEALSGVGAVMAGKSVTGVAALTIAKQLGSRWCAGKTARWVPIVGQGAAAALSYGLVKWLGEQHVRECLAVRSRVAALLPYEKDSLKKNAQQS</sequence>
<organism evidence="1 2">
    <name type="scientific">Sutterella wadsworthensis 2_1_59BFAA</name>
    <dbReference type="NCBI Taxonomy" id="742823"/>
    <lineage>
        <taxon>Bacteria</taxon>
        <taxon>Pseudomonadati</taxon>
        <taxon>Pseudomonadota</taxon>
        <taxon>Betaproteobacteria</taxon>
        <taxon>Burkholderiales</taxon>
        <taxon>Sutterellaceae</taxon>
        <taxon>Sutterella</taxon>
    </lineage>
</organism>
<gene>
    <name evidence="1" type="ORF">HMPREF9465_00798</name>
</gene>
<reference evidence="1 2" key="1">
    <citation type="submission" date="2012-05" db="EMBL/GenBank/DDBJ databases">
        <title>The Genome Sequence of Sutterella wadsworthensis 2_1_59BFAA.</title>
        <authorList>
            <consortium name="The Broad Institute Genome Sequencing Platform"/>
            <person name="Earl A."/>
            <person name="Ward D."/>
            <person name="Feldgarden M."/>
            <person name="Gevers D."/>
            <person name="Daigneault M."/>
            <person name="Strauss J."/>
            <person name="Allen-Vercoe E."/>
            <person name="Walker B."/>
            <person name="Young S.K."/>
            <person name="Zeng Q."/>
            <person name="Gargeya S."/>
            <person name="Fitzgerald M."/>
            <person name="Haas B."/>
            <person name="Abouelleil A."/>
            <person name="Alvarado L."/>
            <person name="Arachchi H.M."/>
            <person name="Berlin A.M."/>
            <person name="Chapman S.B."/>
            <person name="Goldberg J."/>
            <person name="Griggs A."/>
            <person name="Gujja S."/>
            <person name="Hansen M."/>
            <person name="Howarth C."/>
            <person name="Imamovic A."/>
            <person name="Larimer J."/>
            <person name="McCowen C."/>
            <person name="Montmayeur A."/>
            <person name="Murphy C."/>
            <person name="Neiman D."/>
            <person name="Pearson M."/>
            <person name="Priest M."/>
            <person name="Roberts A."/>
            <person name="Saif S."/>
            <person name="Shea T."/>
            <person name="Sisk P."/>
            <person name="Sykes S."/>
            <person name="Wortman J."/>
            <person name="Nusbaum C."/>
            <person name="Birren B."/>
        </authorList>
    </citation>
    <scope>NUCLEOTIDE SEQUENCE [LARGE SCALE GENOMIC DNA]</scope>
    <source>
        <strain evidence="1 2">2_1_59BFAA</strain>
    </source>
</reference>
<evidence type="ECO:0000313" key="2">
    <source>
        <dbReference type="Proteomes" id="UP000005835"/>
    </source>
</evidence>
<dbReference type="RefSeq" id="WP_005434355.1">
    <property type="nucleotide sequence ID" value="NZ_JH815514.1"/>
</dbReference>
<dbReference type="AlphaFoldDB" id="K1JJ10"/>
<dbReference type="eggNOG" id="COG3597">
    <property type="taxonomic scope" value="Bacteria"/>
</dbReference>
<protein>
    <recommendedName>
        <fullName evidence="3">DUF697 domain-containing protein</fullName>
    </recommendedName>
</protein>